<keyword evidence="2" id="KW-1185">Reference proteome</keyword>
<organism evidence="1 2">
    <name type="scientific">Tenacibaculum platacis</name>
    <dbReference type="NCBI Taxonomy" id="3137852"/>
    <lineage>
        <taxon>Bacteria</taxon>
        <taxon>Pseudomonadati</taxon>
        <taxon>Bacteroidota</taxon>
        <taxon>Flavobacteriia</taxon>
        <taxon>Flavobacteriales</taxon>
        <taxon>Flavobacteriaceae</taxon>
        <taxon>Tenacibaculum</taxon>
    </lineage>
</organism>
<comment type="caution">
    <text evidence="1">The sequence shown here is derived from an EMBL/GenBank/DDBJ whole genome shotgun (WGS) entry which is preliminary data.</text>
</comment>
<name>A0ABM9P604_9FLAO</name>
<gene>
    <name evidence="1" type="ORF">T190607A01A_70082</name>
</gene>
<dbReference type="EMBL" id="CAXIXY010000009">
    <property type="protein sequence ID" value="CAL2094681.1"/>
    <property type="molecule type" value="Genomic_DNA"/>
</dbReference>
<dbReference type="Proteomes" id="UP001497416">
    <property type="component" value="Unassembled WGS sequence"/>
</dbReference>
<evidence type="ECO:0000313" key="1">
    <source>
        <dbReference type="EMBL" id="CAL2094681.1"/>
    </source>
</evidence>
<accession>A0ABM9P604</accession>
<evidence type="ECO:0000313" key="2">
    <source>
        <dbReference type="Proteomes" id="UP001497416"/>
    </source>
</evidence>
<sequence>MEKNKIENLLHKIIEATNKNRISWQRIEKASFSFKAKITDNTVYVHGGSGGMVFFSFIIFNSNGDEIGKLSSFDFTESDNEIEKLYNLARKNALGIDESLDEMNDFLDSII</sequence>
<dbReference type="RefSeq" id="WP_348714021.1">
    <property type="nucleotide sequence ID" value="NZ_CAXIXY010000009.1"/>
</dbReference>
<reference evidence="1 2" key="1">
    <citation type="submission" date="2024-05" db="EMBL/GenBank/DDBJ databases">
        <authorList>
            <person name="Duchaud E."/>
        </authorList>
    </citation>
    <scope>NUCLEOTIDE SEQUENCE [LARGE SCALE GENOMIC DNA]</scope>
    <source>
        <strain evidence="1">Ena-SAMPLE-TAB-13-05-2024-13:56:06:370-140302</strain>
    </source>
</reference>
<proteinExistence type="predicted"/>
<protein>
    <submittedName>
        <fullName evidence="1">Uncharacterized protein</fullName>
    </submittedName>
</protein>